<dbReference type="PROSITE" id="PS50956">
    <property type="entry name" value="HTH_ASNC_2"/>
    <property type="match status" value="1"/>
</dbReference>
<dbReference type="EMBL" id="PNYB01000023">
    <property type="protein sequence ID" value="PMS18988.1"/>
    <property type="molecule type" value="Genomic_DNA"/>
</dbReference>
<dbReference type="PRINTS" id="PR00033">
    <property type="entry name" value="HTHASNC"/>
</dbReference>
<accession>A0A2N7VP86</accession>
<protein>
    <submittedName>
        <fullName evidence="5">AsnC family transcriptional regulator</fullName>
    </submittedName>
</protein>
<keyword evidence="1" id="KW-0805">Transcription regulation</keyword>
<dbReference type="PANTHER" id="PTHR30154">
    <property type="entry name" value="LEUCINE-RESPONSIVE REGULATORY PROTEIN"/>
    <property type="match status" value="1"/>
</dbReference>
<dbReference type="Gene3D" id="1.10.10.10">
    <property type="entry name" value="Winged helix-like DNA-binding domain superfamily/Winged helix DNA-binding domain"/>
    <property type="match status" value="1"/>
</dbReference>
<comment type="caution">
    <text evidence="5">The sequence shown here is derived from an EMBL/GenBank/DDBJ whole genome shotgun (WGS) entry which is preliminary data.</text>
</comment>
<dbReference type="SUPFAM" id="SSF46785">
    <property type="entry name" value="Winged helix' DNA-binding domain"/>
    <property type="match status" value="1"/>
</dbReference>
<organism evidence="5 6">
    <name type="scientific">Trinickia soli</name>
    <dbReference type="NCBI Taxonomy" id="380675"/>
    <lineage>
        <taxon>Bacteria</taxon>
        <taxon>Pseudomonadati</taxon>
        <taxon>Pseudomonadota</taxon>
        <taxon>Betaproteobacteria</taxon>
        <taxon>Burkholderiales</taxon>
        <taxon>Burkholderiaceae</taxon>
        <taxon>Trinickia</taxon>
    </lineage>
</organism>
<keyword evidence="6" id="KW-1185">Reference proteome</keyword>
<evidence type="ECO:0000313" key="5">
    <source>
        <dbReference type="EMBL" id="PMS18988.1"/>
    </source>
</evidence>
<dbReference type="Pfam" id="PF01037">
    <property type="entry name" value="AsnC_trans_reg"/>
    <property type="match status" value="1"/>
</dbReference>
<dbReference type="InterPro" id="IPR019887">
    <property type="entry name" value="Tscrpt_reg_AsnC/Lrp_C"/>
</dbReference>
<sequence length="163" mass="18002">MLELDHFDLALLEVLQRFGRATHQQLGERVPLSPSQIGRRLQRLESLGVIDGYRVVLRPERLGLGVTAFTSLKLKHHGDSIVEQFQQQIEVLPEVLECHAVVGDADYLLRIVAPDLNALSSFVMKKLMRVPGVDSVRSNIVLTTFKRNGVLPLGHLAPGAAPA</sequence>
<dbReference type="InterPro" id="IPR000485">
    <property type="entry name" value="AsnC-type_HTH_dom"/>
</dbReference>
<evidence type="ECO:0000256" key="3">
    <source>
        <dbReference type="ARBA" id="ARBA00023163"/>
    </source>
</evidence>
<dbReference type="InterPro" id="IPR036388">
    <property type="entry name" value="WH-like_DNA-bd_sf"/>
</dbReference>
<dbReference type="PANTHER" id="PTHR30154:SF34">
    <property type="entry name" value="TRANSCRIPTIONAL REGULATOR AZLB"/>
    <property type="match status" value="1"/>
</dbReference>
<evidence type="ECO:0000259" key="4">
    <source>
        <dbReference type="PROSITE" id="PS50956"/>
    </source>
</evidence>
<dbReference type="SMART" id="SM00344">
    <property type="entry name" value="HTH_ASNC"/>
    <property type="match status" value="1"/>
</dbReference>
<dbReference type="GO" id="GO:0005829">
    <property type="term" value="C:cytosol"/>
    <property type="evidence" value="ECO:0007669"/>
    <property type="project" value="TreeGrafter"/>
</dbReference>
<gene>
    <name evidence="5" type="ORF">C0Z19_22140</name>
</gene>
<dbReference type="Gene3D" id="3.30.70.920">
    <property type="match status" value="1"/>
</dbReference>
<dbReference type="InterPro" id="IPR011008">
    <property type="entry name" value="Dimeric_a/b-barrel"/>
</dbReference>
<evidence type="ECO:0000256" key="1">
    <source>
        <dbReference type="ARBA" id="ARBA00023015"/>
    </source>
</evidence>
<dbReference type="Proteomes" id="UP000235347">
    <property type="component" value="Unassembled WGS sequence"/>
</dbReference>
<reference evidence="5 6" key="1">
    <citation type="submission" date="2018-01" db="EMBL/GenBank/DDBJ databases">
        <title>Whole genome analyses suggest that Burkholderia sensu lato contains two further novel genera in the rhizoxinica-symbiotica group Mycetohabitans gen. nov., and Trinickia gen. nov.: implications for the evolution of diazotrophy and nodulation in the Burkholderiaceae.</title>
        <authorList>
            <person name="Estrada-de los Santos P."/>
            <person name="Palmer M."/>
            <person name="Chavez-Ramirez B."/>
            <person name="Beukes C."/>
            <person name="Steenkamp E.T."/>
            <person name="Hirsch A.M."/>
            <person name="Manyaka P."/>
            <person name="Maluk M."/>
            <person name="Lafos M."/>
            <person name="Crook M."/>
            <person name="Gross E."/>
            <person name="Simon M.F."/>
            <person name="Bueno dos Reis Junior F."/>
            <person name="Poole P.S."/>
            <person name="Venter S.N."/>
            <person name="James E.K."/>
        </authorList>
    </citation>
    <scope>NUCLEOTIDE SEQUENCE [LARGE SCALE GENOMIC DNA]</scope>
    <source>
        <strain evidence="5 6">GP25-8</strain>
    </source>
</reference>
<evidence type="ECO:0000256" key="2">
    <source>
        <dbReference type="ARBA" id="ARBA00023125"/>
    </source>
</evidence>
<keyword evidence="2" id="KW-0238">DNA-binding</keyword>
<dbReference type="InterPro" id="IPR019888">
    <property type="entry name" value="Tscrpt_reg_AsnC-like"/>
</dbReference>
<feature type="domain" description="HTH asnC-type" evidence="4">
    <location>
        <begin position="4"/>
        <end position="65"/>
    </location>
</feature>
<dbReference type="AlphaFoldDB" id="A0A2N7VP86"/>
<dbReference type="GO" id="GO:0043565">
    <property type="term" value="F:sequence-specific DNA binding"/>
    <property type="evidence" value="ECO:0007669"/>
    <property type="project" value="InterPro"/>
</dbReference>
<name>A0A2N7VP86_9BURK</name>
<dbReference type="GO" id="GO:0043200">
    <property type="term" value="P:response to amino acid"/>
    <property type="evidence" value="ECO:0007669"/>
    <property type="project" value="TreeGrafter"/>
</dbReference>
<proteinExistence type="predicted"/>
<evidence type="ECO:0000313" key="6">
    <source>
        <dbReference type="Proteomes" id="UP000235347"/>
    </source>
</evidence>
<dbReference type="SUPFAM" id="SSF54909">
    <property type="entry name" value="Dimeric alpha+beta barrel"/>
    <property type="match status" value="1"/>
</dbReference>
<dbReference type="RefSeq" id="WP_102612022.1">
    <property type="nucleotide sequence ID" value="NZ_CADIKD010000019.1"/>
</dbReference>
<keyword evidence="3" id="KW-0804">Transcription</keyword>
<dbReference type="InterPro" id="IPR036390">
    <property type="entry name" value="WH_DNA-bd_sf"/>
</dbReference>
<dbReference type="Pfam" id="PF13404">
    <property type="entry name" value="HTH_AsnC-type"/>
    <property type="match status" value="1"/>
</dbReference>